<keyword evidence="1 2" id="KW-0732">Signal</keyword>
<name>A0A2S8GRQ5_9BACT</name>
<dbReference type="EMBL" id="PUHZ01000006">
    <property type="protein sequence ID" value="PQO47117.1"/>
    <property type="molecule type" value="Genomic_DNA"/>
</dbReference>
<dbReference type="Proteomes" id="UP000237819">
    <property type="component" value="Unassembled WGS sequence"/>
</dbReference>
<dbReference type="OrthoDB" id="228608at2"/>
<comment type="caution">
    <text evidence="3">The sequence shown here is derived from an EMBL/GenBank/DDBJ whole genome shotgun (WGS) entry which is preliminary data.</text>
</comment>
<gene>
    <name evidence="3" type="ORF">C5Y93_05915</name>
</gene>
<dbReference type="RefSeq" id="WP_105334478.1">
    <property type="nucleotide sequence ID" value="NZ_PUHZ01000006.1"/>
</dbReference>
<organism evidence="3 4">
    <name type="scientific">Blastopirellula marina</name>
    <dbReference type="NCBI Taxonomy" id="124"/>
    <lineage>
        <taxon>Bacteria</taxon>
        <taxon>Pseudomonadati</taxon>
        <taxon>Planctomycetota</taxon>
        <taxon>Planctomycetia</taxon>
        <taxon>Pirellulales</taxon>
        <taxon>Pirellulaceae</taxon>
        <taxon>Blastopirellula</taxon>
    </lineage>
</organism>
<sequence>MSISRLLSLCCLVVASTAQAQSFQLHTFERQPLTDQYYSEGANAADINGDGVMDVVYGPYWFEGPSFTTKREIYKPVPQNVNGYADNFFNWMYDFNGDGRNDVFVVGFPGTPAYVYENPGSEGFDQHWPKHQVFDWVSNESPQLIDIVGDELPELVCTRDGFFGFATIDPQSPFEAWKFHPISDRIAASRFGHGLGIGDINNDGREDIIFAQGWFEQPEKDALKSLWIPHAVPLTRGYGGAEMYAYDVDGDGDNDIITSERAHEFGLSWYEQIPGEKEPQFKAHTIMNEHPSENKYGLVFSELHSVALVDMDGDGLKDIVTGKTYWSHHKKSPMWDAGAVVYWFKLVRGKDGVDWVPHKADGEAGIGRQISIVDINNDQLPDIVVGGMLGSHVLTHQVKEVSKAEYEAAQPKVYTGPKLPSVEGAEVVRGPKAKLNGAGKAEGAIEGESFTAKPTGGSARPQNMSGFGGDKWSGDSQLFWTGAKPGDTLSLDLPKFSGKVDIEVVLTTAGDYGVVQLSLDDQPLGPPIDLYTSDVKTTGVLTFPGITADGTEHQLHVQVLGSNPKAKKAYMFAIDFLRIKSADGSSISGAK</sequence>
<feature type="chain" id="PRO_5015493694" evidence="2">
    <location>
        <begin position="21"/>
        <end position="591"/>
    </location>
</feature>
<dbReference type="PANTHER" id="PTHR45460">
    <property type="entry name" value="SIMILAR TO CYSTEINE PROTEINASE"/>
    <property type="match status" value="1"/>
</dbReference>
<protein>
    <submittedName>
        <fullName evidence="3">VCBS repeat-containing protein</fullName>
    </submittedName>
</protein>
<dbReference type="AlphaFoldDB" id="A0A2S8GRQ5"/>
<dbReference type="Pfam" id="PF13517">
    <property type="entry name" value="FG-GAP_3"/>
    <property type="match status" value="1"/>
</dbReference>
<dbReference type="SUPFAM" id="SSF69318">
    <property type="entry name" value="Integrin alpha N-terminal domain"/>
    <property type="match status" value="1"/>
</dbReference>
<accession>A0A2S8GRQ5</accession>
<dbReference type="Gene3D" id="2.130.10.130">
    <property type="entry name" value="Integrin alpha, N-terminal"/>
    <property type="match status" value="2"/>
</dbReference>
<dbReference type="PANTHER" id="PTHR45460:SF2">
    <property type="entry name" value="ALPHA 1,3 GLUCANASE, GH71 FAMILY (EUROFUNG)"/>
    <property type="match status" value="1"/>
</dbReference>
<reference evidence="3 4" key="1">
    <citation type="submission" date="2018-02" db="EMBL/GenBank/DDBJ databases">
        <title>Comparative genomes isolates from brazilian mangrove.</title>
        <authorList>
            <person name="Araujo J.E."/>
            <person name="Taketani R.G."/>
            <person name="Silva M.C.P."/>
            <person name="Loureco M.V."/>
            <person name="Andreote F.D."/>
        </authorList>
    </citation>
    <scope>NUCLEOTIDE SEQUENCE [LARGE SCALE GENOMIC DNA]</scope>
    <source>
        <strain evidence="3 4">Nap-Phe MGV</strain>
    </source>
</reference>
<dbReference type="InterPro" id="IPR028994">
    <property type="entry name" value="Integrin_alpha_N"/>
</dbReference>
<feature type="signal peptide" evidence="2">
    <location>
        <begin position="1"/>
        <end position="20"/>
    </location>
</feature>
<evidence type="ECO:0000313" key="4">
    <source>
        <dbReference type="Proteomes" id="UP000237819"/>
    </source>
</evidence>
<evidence type="ECO:0000313" key="3">
    <source>
        <dbReference type="EMBL" id="PQO47117.1"/>
    </source>
</evidence>
<dbReference type="InterPro" id="IPR013517">
    <property type="entry name" value="FG-GAP"/>
</dbReference>
<evidence type="ECO:0000256" key="2">
    <source>
        <dbReference type="SAM" id="SignalP"/>
    </source>
</evidence>
<evidence type="ECO:0000256" key="1">
    <source>
        <dbReference type="ARBA" id="ARBA00022729"/>
    </source>
</evidence>
<proteinExistence type="predicted"/>